<dbReference type="InterPro" id="IPR016461">
    <property type="entry name" value="COMT-like"/>
</dbReference>
<dbReference type="InParanoid" id="A0A2K2DF28"/>
<dbReference type="Pfam" id="PF08100">
    <property type="entry name" value="Dimerisation"/>
    <property type="match status" value="1"/>
</dbReference>
<evidence type="ECO:0000259" key="5">
    <source>
        <dbReference type="Pfam" id="PF00891"/>
    </source>
</evidence>
<dbReference type="Gene3D" id="1.10.10.10">
    <property type="entry name" value="Winged helix-like DNA-binding domain superfamily/Winged helix DNA-binding domain"/>
    <property type="match status" value="1"/>
</dbReference>
<dbReference type="EnsemblPlants" id="PNT72870">
    <property type="protein sequence ID" value="PNT72870"/>
    <property type="gene ID" value="BRADI_2g50111v3"/>
</dbReference>
<dbReference type="InterPro" id="IPR036390">
    <property type="entry name" value="WH_DNA-bd_sf"/>
</dbReference>
<keyword evidence="3" id="KW-0949">S-adenosyl-L-methionine</keyword>
<evidence type="ECO:0008006" key="10">
    <source>
        <dbReference type="Google" id="ProtNLM"/>
    </source>
</evidence>
<proteinExistence type="predicted"/>
<protein>
    <recommendedName>
        <fullName evidence="10">O-methyltransferase domain-containing protein</fullName>
    </recommendedName>
</protein>
<dbReference type="Gramene" id="PNT72870">
    <property type="protein sequence ID" value="PNT72870"/>
    <property type="gene ID" value="BRADI_2g50111v3"/>
</dbReference>
<dbReference type="GO" id="GO:0046983">
    <property type="term" value="F:protein dimerization activity"/>
    <property type="evidence" value="ECO:0007669"/>
    <property type="project" value="InterPro"/>
</dbReference>
<organism evidence="7">
    <name type="scientific">Brachypodium distachyon</name>
    <name type="common">Purple false brome</name>
    <name type="synonym">Trachynia distachya</name>
    <dbReference type="NCBI Taxonomy" id="15368"/>
    <lineage>
        <taxon>Eukaryota</taxon>
        <taxon>Viridiplantae</taxon>
        <taxon>Streptophyta</taxon>
        <taxon>Embryophyta</taxon>
        <taxon>Tracheophyta</taxon>
        <taxon>Spermatophyta</taxon>
        <taxon>Magnoliopsida</taxon>
        <taxon>Liliopsida</taxon>
        <taxon>Poales</taxon>
        <taxon>Poaceae</taxon>
        <taxon>BOP clade</taxon>
        <taxon>Pooideae</taxon>
        <taxon>Stipodae</taxon>
        <taxon>Brachypodieae</taxon>
        <taxon>Brachypodium</taxon>
    </lineage>
</organism>
<feature type="domain" description="O-methyltransferase C-terminal" evidence="5">
    <location>
        <begin position="147"/>
        <end position="341"/>
    </location>
</feature>
<accession>A0A2K2DF28</accession>
<evidence type="ECO:0000256" key="1">
    <source>
        <dbReference type="ARBA" id="ARBA00022603"/>
    </source>
</evidence>
<dbReference type="FunCoup" id="A0A2K2DF28">
    <property type="interactions" value="230"/>
</dbReference>
<dbReference type="PIRSF" id="PIRSF005739">
    <property type="entry name" value="O-mtase"/>
    <property type="match status" value="1"/>
</dbReference>
<dbReference type="Gene3D" id="3.40.50.150">
    <property type="entry name" value="Vaccinia Virus protein VP39"/>
    <property type="match status" value="1"/>
</dbReference>
<keyword evidence="1" id="KW-0489">Methyltransferase</keyword>
<dbReference type="FunFam" id="3.40.50.150:FF:000206">
    <property type="entry name" value="O-methyltransferase ZRP4"/>
    <property type="match status" value="1"/>
</dbReference>
<gene>
    <name evidence="7" type="ORF">BRADI_2g50111v3</name>
</gene>
<dbReference type="PANTHER" id="PTHR11746">
    <property type="entry name" value="O-METHYLTRANSFERASE"/>
    <property type="match status" value="1"/>
</dbReference>
<evidence type="ECO:0000259" key="6">
    <source>
        <dbReference type="Pfam" id="PF08100"/>
    </source>
</evidence>
<dbReference type="EMBL" id="CM000881">
    <property type="protein sequence ID" value="PNT72870.1"/>
    <property type="molecule type" value="Genomic_DNA"/>
</dbReference>
<reference evidence="8" key="3">
    <citation type="submission" date="2018-08" db="UniProtKB">
        <authorList>
            <consortium name="EnsemblPlants"/>
        </authorList>
    </citation>
    <scope>IDENTIFICATION</scope>
    <source>
        <strain evidence="8">cv. Bd21</strain>
    </source>
</reference>
<dbReference type="GO" id="GO:0008757">
    <property type="term" value="F:S-adenosylmethionine-dependent methyltransferase activity"/>
    <property type="evidence" value="ECO:0000318"/>
    <property type="project" value="GO_Central"/>
</dbReference>
<name>A0A2K2DF28_BRADI</name>
<evidence type="ECO:0000313" key="7">
    <source>
        <dbReference type="EMBL" id="PNT72870.1"/>
    </source>
</evidence>
<dbReference type="SUPFAM" id="SSF46785">
    <property type="entry name" value="Winged helix' DNA-binding domain"/>
    <property type="match status" value="1"/>
</dbReference>
<dbReference type="OrthoDB" id="2410195at2759"/>
<dbReference type="PROSITE" id="PS51683">
    <property type="entry name" value="SAM_OMT_II"/>
    <property type="match status" value="1"/>
</dbReference>
<dbReference type="SUPFAM" id="SSF53335">
    <property type="entry name" value="S-adenosyl-L-methionine-dependent methyltransferases"/>
    <property type="match status" value="1"/>
</dbReference>
<dbReference type="Pfam" id="PF00891">
    <property type="entry name" value="Methyltransf_2"/>
    <property type="match status" value="1"/>
</dbReference>
<reference evidence="7" key="2">
    <citation type="submission" date="2017-06" db="EMBL/GenBank/DDBJ databases">
        <title>WGS assembly of Brachypodium distachyon.</title>
        <authorList>
            <consortium name="The International Brachypodium Initiative"/>
            <person name="Lucas S."/>
            <person name="Harmon-Smith M."/>
            <person name="Lail K."/>
            <person name="Tice H."/>
            <person name="Grimwood J."/>
            <person name="Bruce D."/>
            <person name="Barry K."/>
            <person name="Shu S."/>
            <person name="Lindquist E."/>
            <person name="Wang M."/>
            <person name="Pitluck S."/>
            <person name="Vogel J.P."/>
            <person name="Garvin D.F."/>
            <person name="Mockler T.C."/>
            <person name="Schmutz J."/>
            <person name="Rokhsar D."/>
            <person name="Bevan M.W."/>
        </authorList>
    </citation>
    <scope>NUCLEOTIDE SEQUENCE</scope>
    <source>
        <strain evidence="7">Bd21</strain>
    </source>
</reference>
<keyword evidence="9" id="KW-1185">Reference proteome</keyword>
<dbReference type="InterPro" id="IPR036388">
    <property type="entry name" value="WH-like_DNA-bd_sf"/>
</dbReference>
<dbReference type="AlphaFoldDB" id="A0A2K2DF28"/>
<evidence type="ECO:0000313" key="8">
    <source>
        <dbReference type="EnsemblPlants" id="PNT72870"/>
    </source>
</evidence>
<feature type="domain" description="O-methyltransferase dimerisation" evidence="6">
    <location>
        <begin position="25"/>
        <end position="100"/>
    </location>
</feature>
<dbReference type="InterPro" id="IPR029063">
    <property type="entry name" value="SAM-dependent_MTases_sf"/>
</dbReference>
<dbReference type="InterPro" id="IPR001077">
    <property type="entry name" value="COMT_C"/>
</dbReference>
<feature type="active site" description="Proton acceptor" evidence="4">
    <location>
        <position position="263"/>
    </location>
</feature>
<dbReference type="InterPro" id="IPR012967">
    <property type="entry name" value="COMT_dimerisation"/>
</dbReference>
<dbReference type="GO" id="GO:0032259">
    <property type="term" value="P:methylation"/>
    <property type="evidence" value="ECO:0000318"/>
    <property type="project" value="GO_Central"/>
</dbReference>
<sequence length="359" mass="38481">MDDNRGSSLGTVTDEELLQAQAELWNHVFAYTKSMSLRCAVELGIPEAVHRRGGSAPVSDLIADLCLPPSRAPYLRRLMRLLAHAEPDAAYGLTLLSRLLVSAPGAGQGLSPFALAMLHPIVVSPSMSLASWFRAADGTGEARVAFAALWAVAKEDREFGAAFNDAMACDGRFVMDLIVRGDRGAGDLFRGLTSLVDVGGGSGSAAKAIAAAFPHVNAASWRLELPHVVASVPPGDGGVEFVAGDMFEHVPKADAVLLKWILHGWGDEECVRILRRCREAISTREAGGRVIVMDLVVGSCPADARATETQLLWDVMMMGVVGSPERDEREWSKIFDDAGFSGYKILPLLGIRSVIEVYP</sequence>
<evidence type="ECO:0000256" key="2">
    <source>
        <dbReference type="ARBA" id="ARBA00022679"/>
    </source>
</evidence>
<evidence type="ECO:0000256" key="4">
    <source>
        <dbReference type="PIRSR" id="PIRSR005739-1"/>
    </source>
</evidence>
<evidence type="ECO:0000256" key="3">
    <source>
        <dbReference type="ARBA" id="ARBA00022691"/>
    </source>
</evidence>
<keyword evidence="2" id="KW-0808">Transferase</keyword>
<dbReference type="Proteomes" id="UP000008810">
    <property type="component" value="Chromosome 2"/>
</dbReference>
<evidence type="ECO:0000313" key="9">
    <source>
        <dbReference type="Proteomes" id="UP000008810"/>
    </source>
</evidence>
<reference evidence="7 8" key="1">
    <citation type="journal article" date="2010" name="Nature">
        <title>Genome sequencing and analysis of the model grass Brachypodium distachyon.</title>
        <authorList>
            <consortium name="International Brachypodium Initiative"/>
        </authorList>
    </citation>
    <scope>NUCLEOTIDE SEQUENCE [LARGE SCALE GENOMIC DNA]</scope>
    <source>
        <strain evidence="7 8">Bd21</strain>
    </source>
</reference>
<dbReference type="GO" id="GO:0008171">
    <property type="term" value="F:O-methyltransferase activity"/>
    <property type="evidence" value="ECO:0000318"/>
    <property type="project" value="GO_Central"/>
</dbReference>